<evidence type="ECO:0000256" key="1">
    <source>
        <dbReference type="SAM" id="MobiDB-lite"/>
    </source>
</evidence>
<keyword evidence="2" id="KW-0732">Signal</keyword>
<dbReference type="EMBL" id="JAAAXW010000019">
    <property type="protein sequence ID" value="KAF9549431.1"/>
    <property type="molecule type" value="Genomic_DNA"/>
</dbReference>
<name>A0A9P6FFI4_9FUNG</name>
<proteinExistence type="predicted"/>
<gene>
    <name evidence="3" type="ORF">EC957_003820</name>
</gene>
<comment type="caution">
    <text evidence="3">The sequence shown here is derived from an EMBL/GenBank/DDBJ whole genome shotgun (WGS) entry which is preliminary data.</text>
</comment>
<accession>A0A9P6FFI4</accession>
<organism evidence="3 4">
    <name type="scientific">Mortierella hygrophila</name>
    <dbReference type="NCBI Taxonomy" id="979708"/>
    <lineage>
        <taxon>Eukaryota</taxon>
        <taxon>Fungi</taxon>
        <taxon>Fungi incertae sedis</taxon>
        <taxon>Mucoromycota</taxon>
        <taxon>Mortierellomycotina</taxon>
        <taxon>Mortierellomycetes</taxon>
        <taxon>Mortierellales</taxon>
        <taxon>Mortierellaceae</taxon>
        <taxon>Mortierella</taxon>
    </lineage>
</organism>
<feature type="region of interest" description="Disordered" evidence="1">
    <location>
        <begin position="25"/>
        <end position="47"/>
    </location>
</feature>
<dbReference type="Proteomes" id="UP000723463">
    <property type="component" value="Unassembled WGS sequence"/>
</dbReference>
<reference evidence="3" key="1">
    <citation type="journal article" date="2020" name="Fungal Divers.">
        <title>Resolving the Mortierellaceae phylogeny through synthesis of multi-gene phylogenetics and phylogenomics.</title>
        <authorList>
            <person name="Vandepol N."/>
            <person name="Liber J."/>
            <person name="Desiro A."/>
            <person name="Na H."/>
            <person name="Kennedy M."/>
            <person name="Barry K."/>
            <person name="Grigoriev I.V."/>
            <person name="Miller A.N."/>
            <person name="O'Donnell K."/>
            <person name="Stajich J.E."/>
            <person name="Bonito G."/>
        </authorList>
    </citation>
    <scope>NUCLEOTIDE SEQUENCE</scope>
    <source>
        <strain evidence="3">NRRL 2591</strain>
    </source>
</reference>
<evidence type="ECO:0000313" key="4">
    <source>
        <dbReference type="Proteomes" id="UP000723463"/>
    </source>
</evidence>
<keyword evidence="4" id="KW-1185">Reference proteome</keyword>
<evidence type="ECO:0000256" key="2">
    <source>
        <dbReference type="SAM" id="SignalP"/>
    </source>
</evidence>
<feature type="chain" id="PRO_5040151230" evidence="2">
    <location>
        <begin position="21"/>
        <end position="71"/>
    </location>
</feature>
<evidence type="ECO:0000313" key="3">
    <source>
        <dbReference type="EMBL" id="KAF9549431.1"/>
    </source>
</evidence>
<sequence length="71" mass="7864">MYRRNDILLLFLAAFRGIVPDLKDRPRAPAQSGFQESRGSHARSASGDWTGISDAALADTNIFNTETLHFV</sequence>
<protein>
    <submittedName>
        <fullName evidence="3">Uncharacterized protein</fullName>
    </submittedName>
</protein>
<dbReference type="AlphaFoldDB" id="A0A9P6FFI4"/>
<feature type="signal peptide" evidence="2">
    <location>
        <begin position="1"/>
        <end position="20"/>
    </location>
</feature>